<evidence type="ECO:0000256" key="3">
    <source>
        <dbReference type="ARBA" id="ARBA00023034"/>
    </source>
</evidence>
<feature type="region of interest" description="Disordered" evidence="5">
    <location>
        <begin position="429"/>
        <end position="498"/>
    </location>
</feature>
<dbReference type="GO" id="GO:0032588">
    <property type="term" value="C:trans-Golgi network membrane"/>
    <property type="evidence" value="ECO:0007669"/>
    <property type="project" value="TreeGrafter"/>
</dbReference>
<dbReference type="PANTHER" id="PTHR21514">
    <property type="entry name" value="AP-4 COMPLEX ACCESSORY SUBUNIT TEPSIN"/>
    <property type="match status" value="1"/>
</dbReference>
<dbReference type="OMA" id="REFINCS"/>
<dbReference type="Gene3D" id="1.25.40.90">
    <property type="match status" value="2"/>
</dbReference>
<dbReference type="EMBL" id="BFEA01000418">
    <property type="protein sequence ID" value="GBG82784.1"/>
    <property type="molecule type" value="Genomic_DNA"/>
</dbReference>
<evidence type="ECO:0000313" key="7">
    <source>
        <dbReference type="EMBL" id="GBG82784.1"/>
    </source>
</evidence>
<comment type="subcellular location">
    <subcellularLocation>
        <location evidence="1">Cytoplasmic vesicle</location>
        <location evidence="1">Clathrin-coated vesicle</location>
    </subcellularLocation>
    <subcellularLocation>
        <location evidence="2">Golgi apparatus</location>
        <location evidence="2">trans-Golgi network</location>
    </subcellularLocation>
</comment>
<proteinExistence type="predicted"/>
<accession>A0A388LKD6</accession>
<dbReference type="OrthoDB" id="118154at2759"/>
<dbReference type="PROSITE" id="PS50179">
    <property type="entry name" value="VHS"/>
    <property type="match status" value="1"/>
</dbReference>
<name>A0A388LKD6_CHABU</name>
<dbReference type="GO" id="GO:0043130">
    <property type="term" value="F:ubiquitin binding"/>
    <property type="evidence" value="ECO:0007669"/>
    <property type="project" value="InterPro"/>
</dbReference>
<comment type="caution">
    <text evidence="7">The sequence shown here is derived from an EMBL/GenBank/DDBJ whole genome shotgun (WGS) entry which is preliminary data.</text>
</comment>
<dbReference type="SMART" id="SM00288">
    <property type="entry name" value="VHS"/>
    <property type="match status" value="1"/>
</dbReference>
<evidence type="ECO:0000256" key="5">
    <source>
        <dbReference type="SAM" id="MobiDB-lite"/>
    </source>
</evidence>
<dbReference type="AlphaFoldDB" id="A0A388LKD6"/>
<evidence type="ECO:0000256" key="4">
    <source>
        <dbReference type="ARBA" id="ARBA00023329"/>
    </source>
</evidence>
<reference evidence="7 8" key="1">
    <citation type="journal article" date="2018" name="Cell">
        <title>The Chara Genome: Secondary Complexity and Implications for Plant Terrestrialization.</title>
        <authorList>
            <person name="Nishiyama T."/>
            <person name="Sakayama H."/>
            <person name="Vries J.D."/>
            <person name="Buschmann H."/>
            <person name="Saint-Marcoux D."/>
            <person name="Ullrich K.K."/>
            <person name="Haas F.B."/>
            <person name="Vanderstraeten L."/>
            <person name="Becker D."/>
            <person name="Lang D."/>
            <person name="Vosolsobe S."/>
            <person name="Rombauts S."/>
            <person name="Wilhelmsson P.K.I."/>
            <person name="Janitza P."/>
            <person name="Kern R."/>
            <person name="Heyl A."/>
            <person name="Rumpler F."/>
            <person name="Villalobos L.I.A.C."/>
            <person name="Clay J.M."/>
            <person name="Skokan R."/>
            <person name="Toyoda A."/>
            <person name="Suzuki Y."/>
            <person name="Kagoshima H."/>
            <person name="Schijlen E."/>
            <person name="Tajeshwar N."/>
            <person name="Catarino B."/>
            <person name="Hetherington A.J."/>
            <person name="Saltykova A."/>
            <person name="Bonnot C."/>
            <person name="Breuninger H."/>
            <person name="Symeonidi A."/>
            <person name="Radhakrishnan G.V."/>
            <person name="Van Nieuwerburgh F."/>
            <person name="Deforce D."/>
            <person name="Chang C."/>
            <person name="Karol K.G."/>
            <person name="Hedrich R."/>
            <person name="Ulvskov P."/>
            <person name="Glockner G."/>
            <person name="Delwiche C.F."/>
            <person name="Petrasek J."/>
            <person name="Van de Peer Y."/>
            <person name="Friml J."/>
            <person name="Beilby M."/>
            <person name="Dolan L."/>
            <person name="Kohara Y."/>
            <person name="Sugano S."/>
            <person name="Fujiyama A."/>
            <person name="Delaux P.-M."/>
            <person name="Quint M."/>
            <person name="TheiBen G."/>
            <person name="Hagemann M."/>
            <person name="Harholt J."/>
            <person name="Dunand C."/>
            <person name="Zachgo S."/>
            <person name="Langdale J."/>
            <person name="Maumus F."/>
            <person name="Straeten D.V.D."/>
            <person name="Gould S.B."/>
            <person name="Rensing S.A."/>
        </authorList>
    </citation>
    <scope>NUCLEOTIDE SEQUENCE [LARGE SCALE GENOMIC DNA]</scope>
    <source>
        <strain evidence="7 8">S276</strain>
    </source>
</reference>
<keyword evidence="8" id="KW-1185">Reference proteome</keyword>
<dbReference type="InterPro" id="IPR008942">
    <property type="entry name" value="ENTH_VHS"/>
</dbReference>
<dbReference type="InterPro" id="IPR039273">
    <property type="entry name" value="TEPSIN"/>
</dbReference>
<evidence type="ECO:0000259" key="6">
    <source>
        <dbReference type="PROSITE" id="PS50179"/>
    </source>
</evidence>
<evidence type="ECO:0000313" key="8">
    <source>
        <dbReference type="Proteomes" id="UP000265515"/>
    </source>
</evidence>
<keyword evidence="3" id="KW-0333">Golgi apparatus</keyword>
<dbReference type="SUPFAM" id="SSF48464">
    <property type="entry name" value="ENTH/VHS domain"/>
    <property type="match status" value="2"/>
</dbReference>
<organism evidence="7 8">
    <name type="scientific">Chara braunii</name>
    <name type="common">Braun's stonewort</name>
    <dbReference type="NCBI Taxonomy" id="69332"/>
    <lineage>
        <taxon>Eukaryota</taxon>
        <taxon>Viridiplantae</taxon>
        <taxon>Streptophyta</taxon>
        <taxon>Charophyceae</taxon>
        <taxon>Charales</taxon>
        <taxon>Characeae</taxon>
        <taxon>Chara</taxon>
    </lineage>
</organism>
<dbReference type="PANTHER" id="PTHR21514:SF0">
    <property type="entry name" value="AP-4 COMPLEX ACCESSORY SUBUNIT TEPSIN"/>
    <property type="match status" value="1"/>
</dbReference>
<dbReference type="Pfam" id="PF01417">
    <property type="entry name" value="ENTH"/>
    <property type="match status" value="1"/>
</dbReference>
<dbReference type="InterPro" id="IPR002014">
    <property type="entry name" value="VHS_dom"/>
</dbReference>
<feature type="region of interest" description="Disordered" evidence="5">
    <location>
        <begin position="214"/>
        <end position="311"/>
    </location>
</feature>
<dbReference type="STRING" id="69332.A0A388LKD6"/>
<dbReference type="Gramene" id="GBG82784">
    <property type="protein sequence ID" value="GBG82784"/>
    <property type="gene ID" value="CBR_g36315"/>
</dbReference>
<dbReference type="Proteomes" id="UP000265515">
    <property type="component" value="Unassembled WGS sequence"/>
</dbReference>
<evidence type="ECO:0000256" key="1">
    <source>
        <dbReference type="ARBA" id="ARBA00004132"/>
    </source>
</evidence>
<dbReference type="CDD" id="cd03572">
    <property type="entry name" value="ENTH_like_Tepsin"/>
    <property type="match status" value="1"/>
</dbReference>
<keyword evidence="4" id="KW-0968">Cytoplasmic vesicle</keyword>
<dbReference type="GO" id="GO:0035091">
    <property type="term" value="F:phosphatidylinositol binding"/>
    <property type="evidence" value="ECO:0007669"/>
    <property type="project" value="InterPro"/>
</dbReference>
<feature type="domain" description="VHS" evidence="6">
    <location>
        <begin position="43"/>
        <end position="97"/>
    </location>
</feature>
<feature type="compositionally biased region" description="Gly residues" evidence="5">
    <location>
        <begin position="230"/>
        <end position="243"/>
    </location>
</feature>
<gene>
    <name evidence="7" type="ORF">CBR_g36315</name>
</gene>
<sequence>MFSAPESAVKMTMQAVEAFKRSRLIDGATADDHDIAPVYKLEEISDLLRTSPGDVVREITDHLMKKLDHKSPVVKQKALRVIKFAVGKGGPEFKREIQRHSATIRGLFHYRGHPDPLRGDALNKAVRDTAHAAIQAMFTEAPKGAGSVEGGSGLGKRIQGFGSAGEGMGKGGGIGDEGRRGQGGLSGMIGLGSASFRSGLEIAAEVASNIASTYRSGARRPLSSRSAGDEGWGGDNGRGGYEGYRGVEDIGGAESRGGAEWSGGRRSGDNWSSRASPRPGVVGGVSGLASPRGVRGAEDSPSGSEGARMGGVPEGVQLEEYRLVEKMTNPAGVRVQPTTEALREFINCSQRLDGSHLARALERKLQTHAWQSRLKALCVLEAMLRRGREGGRSAAAVHSYFVNDANSVVDCLSLPQASVRDRAKKVLELLTPPEQPDEYQSSGNQKESHEPSAVAGAVPPKDSLIDMGQPDLLSGMDALSDTGSSQKDDEVRRNPSDAVAPCVPQAAESYDFLGQDLLPDMGLPYRESSAFGGAAELSPAPISLGESGRSAEDSGGLFSGLDVNGQGSLQGDLNAVAGGSIFDGMSFSDPEPRTSMDGGPDTETQKPLQRGRMGISDQVAKGGGADDPMADLFGNLTLDSVTLPSPTPNKPQVPRAGTHGNTKAAGAGLLGIDLDGEGAGARGKATAAIAEGAEGGFKGLGVQQAQMRPMGPGSGAGRGGAAGQTVAALQPMPMNVATPQMAGGAMSMPPMGVMGGGGTGGMGVSVGFYQTPQGLVPVQFVTGGAFVPAPFVPPGVGPVGTGTSAGGFGNSNLSGFGGVGMGMGMPGVGQTGLGGMNMAGAGDYYSDFMGDPTGPSQLVSAESAKKKETRAFDFISDHVSAAVKQKQTLG</sequence>
<evidence type="ECO:0000256" key="2">
    <source>
        <dbReference type="ARBA" id="ARBA00004601"/>
    </source>
</evidence>
<dbReference type="InterPro" id="IPR035802">
    <property type="entry name" value="ENTH/VHS_tepsin"/>
</dbReference>
<dbReference type="GO" id="GO:0030136">
    <property type="term" value="C:clathrin-coated vesicle"/>
    <property type="evidence" value="ECO:0007669"/>
    <property type="project" value="UniProtKB-SubCell"/>
</dbReference>
<dbReference type="InterPro" id="IPR013809">
    <property type="entry name" value="ENTH"/>
</dbReference>
<feature type="region of interest" description="Disordered" evidence="5">
    <location>
        <begin position="582"/>
        <end position="608"/>
    </location>
</feature>
<feature type="compositionally biased region" description="Basic and acidic residues" evidence="5">
    <location>
        <begin position="486"/>
        <end position="495"/>
    </location>
</feature>
<protein>
    <recommendedName>
        <fullName evidence="6">VHS domain-containing protein</fullName>
    </recommendedName>
</protein>